<feature type="region of interest" description="Disordered" evidence="1">
    <location>
        <begin position="84"/>
        <end position="120"/>
    </location>
</feature>
<feature type="compositionally biased region" description="Low complexity" evidence="1">
    <location>
        <begin position="86"/>
        <end position="110"/>
    </location>
</feature>
<evidence type="ECO:0000256" key="1">
    <source>
        <dbReference type="SAM" id="MobiDB-lite"/>
    </source>
</evidence>
<protein>
    <submittedName>
        <fullName evidence="2">Uncharacterized protein</fullName>
    </submittedName>
</protein>
<dbReference type="RefSeq" id="WP_058980043.1">
    <property type="nucleotide sequence ID" value="NZ_BCMS01000006.1"/>
</dbReference>
<gene>
    <name evidence="2" type="ORF">DEIGR_400032</name>
</gene>
<dbReference type="OrthoDB" id="72007at2"/>
<reference evidence="3" key="1">
    <citation type="submission" date="2015-11" db="EMBL/GenBank/DDBJ databases">
        <title>Draft Genome Sequence of the Radioresistant Bacterium Deinococcus grandis, Isolated from Freshwater Fish in Japan.</title>
        <authorList>
            <person name="Satoh K."/>
            <person name="Onodera T."/>
            <person name="Omoso K."/>
            <person name="Takeda-Yano K."/>
            <person name="Katayama T."/>
            <person name="Oono Y."/>
            <person name="Narumi I."/>
        </authorList>
    </citation>
    <scope>NUCLEOTIDE SEQUENCE [LARGE SCALE GENOMIC DNA]</scope>
    <source>
        <strain evidence="3">ATCC 43672</strain>
    </source>
</reference>
<sequence>MATKKDNAALLGEKLGVTINADASNPKADVLQGWADRADTDPEGVKREILTAQVEAALDVELTDATLTVDTLAGILAQASEDQDAARAALQQALDGPPASAAGAGSQGDPDPAPTEPAGETVTVRVNDIIAEYGGTFTDPEQPEGQRVITGDAREVQRTHTVRQGLLTGTLVEA</sequence>
<evidence type="ECO:0000313" key="2">
    <source>
        <dbReference type="EMBL" id="GAQ23899.1"/>
    </source>
</evidence>
<accession>A0A100HQN8</accession>
<organism evidence="2 3">
    <name type="scientific">Deinococcus grandis</name>
    <dbReference type="NCBI Taxonomy" id="57498"/>
    <lineage>
        <taxon>Bacteria</taxon>
        <taxon>Thermotogati</taxon>
        <taxon>Deinococcota</taxon>
        <taxon>Deinococci</taxon>
        <taxon>Deinococcales</taxon>
        <taxon>Deinococcaceae</taxon>
        <taxon>Deinococcus</taxon>
    </lineage>
</organism>
<dbReference type="AlphaFoldDB" id="A0A100HQN8"/>
<name>A0A100HQN8_9DEIO</name>
<comment type="caution">
    <text evidence="2">The sequence shown here is derived from an EMBL/GenBank/DDBJ whole genome shotgun (WGS) entry which is preliminary data.</text>
</comment>
<dbReference type="Proteomes" id="UP000056209">
    <property type="component" value="Unassembled WGS sequence"/>
</dbReference>
<evidence type="ECO:0000313" key="3">
    <source>
        <dbReference type="Proteomes" id="UP000056209"/>
    </source>
</evidence>
<proteinExistence type="predicted"/>
<dbReference type="EMBL" id="BCMS01000006">
    <property type="protein sequence ID" value="GAQ23899.1"/>
    <property type="molecule type" value="Genomic_DNA"/>
</dbReference>
<keyword evidence="3" id="KW-1185">Reference proteome</keyword>